<accession>A0A0S4JHS8</accession>
<keyword evidence="1" id="KW-0732">Signal</keyword>
<evidence type="ECO:0000256" key="1">
    <source>
        <dbReference type="SAM" id="SignalP"/>
    </source>
</evidence>
<name>A0A0S4JHS8_BODSA</name>
<feature type="signal peptide" evidence="1">
    <location>
        <begin position="1"/>
        <end position="17"/>
    </location>
</feature>
<proteinExistence type="predicted"/>
<evidence type="ECO:0000313" key="3">
    <source>
        <dbReference type="Proteomes" id="UP000051952"/>
    </source>
</evidence>
<dbReference type="SUPFAM" id="SSF50998">
    <property type="entry name" value="Quinoprotein alcohol dehydrogenase-like"/>
    <property type="match status" value="1"/>
</dbReference>
<dbReference type="EMBL" id="CYKH01001789">
    <property type="protein sequence ID" value="CUG90072.1"/>
    <property type="molecule type" value="Genomic_DNA"/>
</dbReference>
<sequence length="860" mass="91831">MSQLFLIAALVVAVALAQPAVNAPLLAQSSYITGNGSRAVVGVVLASNYAFTADMNGVRGTNINKASNEETPFWDSLPGVTQMWAWCSNWTEGITCNLYVIAGPAVALYQMSETSVWRASTFLAGNGATFDIISDDRSPSYMYPAMLPMSNGSGYVYVLGTQNISTNSDASLSSMVYAFNAMDLSVVWSIVVNSDTSNFQTANCSQYVWILTQNQSFGFSGTVVQKLSPSDGAVIDWSLDTQLSDAVQNIGVANGQFMVLAYGGSLTFGYYNGTTIALDFSIPTSCGTLPYAPALINSTWYAICGTYVEMWDAVTGVRQTPFIASIRCAAINEVSNDFVLSGGDTVYVGNASGISQLIKLPYSVGGSGSSMCTGARFNWISSKHLPTLDNITDIVHLSYVSYYSGSVLAINYRTGAVLAQAAADVSPLGGAIVDWEKRRLYTASTTGNVLQGYEFVPMTKSTTSFIADLSGANGSSTTFSIAYNATNRITYYISTLNLFSVDYMGGSELLATYNTVSSSVQPVIVGQFLVFSDSYNDNVFVWDSVKKVLTTLPVDDFDTTANFYVSGLKVVAFMHTNAISAFVVDLNASTLTATAIGGDSLRQVSGAAVIGTTLVINTGSSSVSGFDFTKDTYTTPVFVLNTSNNNLHLVISRPHAFHNEAYFIGYTVSGTSSNCVFSVTTSGLMTNVGELPTQFSMETKTLSIKSGGLFAIEVMYIIGSQNVTAYSTNWTMLFNYKSDQTIITASLASLPTVLDTGAICFFTTDAFTVVDGFEGLLAWHYNTTSKHKYPALTDNATIFFSDDRYVIGADTFSGAVTSLSTYGSGKLRGYAIAAGETSTTIVGATNDEFVFANQVPRMPV</sequence>
<reference evidence="3" key="1">
    <citation type="submission" date="2015-09" db="EMBL/GenBank/DDBJ databases">
        <authorList>
            <consortium name="Pathogen Informatics"/>
        </authorList>
    </citation>
    <scope>NUCLEOTIDE SEQUENCE [LARGE SCALE GENOMIC DNA]</scope>
    <source>
        <strain evidence="3">Lake Konstanz</strain>
    </source>
</reference>
<protein>
    <recommendedName>
        <fullName evidence="4">Membrane-associated protein</fullName>
    </recommendedName>
</protein>
<evidence type="ECO:0008006" key="4">
    <source>
        <dbReference type="Google" id="ProtNLM"/>
    </source>
</evidence>
<gene>
    <name evidence="2" type="ORF">BSAL_24855</name>
</gene>
<dbReference type="AlphaFoldDB" id="A0A0S4JHS8"/>
<dbReference type="Proteomes" id="UP000051952">
    <property type="component" value="Unassembled WGS sequence"/>
</dbReference>
<feature type="chain" id="PRO_5006622341" description="Membrane-associated protein" evidence="1">
    <location>
        <begin position="18"/>
        <end position="860"/>
    </location>
</feature>
<dbReference type="SUPFAM" id="SSF63825">
    <property type="entry name" value="YWTD domain"/>
    <property type="match status" value="1"/>
</dbReference>
<dbReference type="VEuPathDB" id="TriTrypDB:BSAL_24855"/>
<organism evidence="2 3">
    <name type="scientific">Bodo saltans</name>
    <name type="common">Flagellated protozoan</name>
    <dbReference type="NCBI Taxonomy" id="75058"/>
    <lineage>
        <taxon>Eukaryota</taxon>
        <taxon>Discoba</taxon>
        <taxon>Euglenozoa</taxon>
        <taxon>Kinetoplastea</taxon>
        <taxon>Metakinetoplastina</taxon>
        <taxon>Eubodonida</taxon>
        <taxon>Bodonidae</taxon>
        <taxon>Bodo</taxon>
    </lineage>
</organism>
<evidence type="ECO:0000313" key="2">
    <source>
        <dbReference type="EMBL" id="CUG90072.1"/>
    </source>
</evidence>
<dbReference type="InterPro" id="IPR011047">
    <property type="entry name" value="Quinoprotein_ADH-like_sf"/>
</dbReference>
<keyword evidence="3" id="KW-1185">Reference proteome</keyword>